<accession>A0AAV1QA60</accession>
<organism evidence="3 4">
    <name type="scientific">Scomber scombrus</name>
    <name type="common">Atlantic mackerel</name>
    <name type="synonym">Scomber vernalis</name>
    <dbReference type="NCBI Taxonomy" id="13677"/>
    <lineage>
        <taxon>Eukaryota</taxon>
        <taxon>Metazoa</taxon>
        <taxon>Chordata</taxon>
        <taxon>Craniata</taxon>
        <taxon>Vertebrata</taxon>
        <taxon>Euteleostomi</taxon>
        <taxon>Actinopterygii</taxon>
        <taxon>Neopterygii</taxon>
        <taxon>Teleostei</taxon>
        <taxon>Neoteleostei</taxon>
        <taxon>Acanthomorphata</taxon>
        <taxon>Pelagiaria</taxon>
        <taxon>Scombriformes</taxon>
        <taxon>Scombridae</taxon>
        <taxon>Scomber</taxon>
    </lineage>
</organism>
<comment type="caution">
    <text evidence="3">The sequence shown here is derived from an EMBL/GenBank/DDBJ whole genome shotgun (WGS) entry which is preliminary data.</text>
</comment>
<dbReference type="Proteomes" id="UP001314229">
    <property type="component" value="Unassembled WGS sequence"/>
</dbReference>
<feature type="coiled-coil region" evidence="1">
    <location>
        <begin position="315"/>
        <end position="357"/>
    </location>
</feature>
<reference evidence="3 4" key="1">
    <citation type="submission" date="2024-01" db="EMBL/GenBank/DDBJ databases">
        <authorList>
            <person name="Alioto T."/>
            <person name="Alioto T."/>
            <person name="Gomez Garrido J."/>
        </authorList>
    </citation>
    <scope>NUCLEOTIDE SEQUENCE [LARGE SCALE GENOMIC DNA]</scope>
</reference>
<feature type="compositionally biased region" description="Basic and acidic residues" evidence="2">
    <location>
        <begin position="257"/>
        <end position="275"/>
    </location>
</feature>
<dbReference type="GO" id="GO:0003743">
    <property type="term" value="F:translation initiation factor activity"/>
    <property type="evidence" value="ECO:0007669"/>
    <property type="project" value="UniProtKB-KW"/>
</dbReference>
<keyword evidence="1" id="KW-0175">Coiled coil</keyword>
<keyword evidence="4" id="KW-1185">Reference proteome</keyword>
<protein>
    <submittedName>
        <fullName evidence="3">Eukaryotic translation initiation factor 3 subunit A-like</fullName>
    </submittedName>
</protein>
<proteinExistence type="predicted"/>
<evidence type="ECO:0000256" key="2">
    <source>
        <dbReference type="SAM" id="MobiDB-lite"/>
    </source>
</evidence>
<gene>
    <name evidence="3" type="ORF">FSCOSCO3_A006709</name>
</gene>
<evidence type="ECO:0000313" key="3">
    <source>
        <dbReference type="EMBL" id="CAK6980105.1"/>
    </source>
</evidence>
<feature type="region of interest" description="Disordered" evidence="2">
    <location>
        <begin position="238"/>
        <end position="275"/>
    </location>
</feature>
<keyword evidence="3" id="KW-0396">Initiation factor</keyword>
<feature type="region of interest" description="Disordered" evidence="2">
    <location>
        <begin position="189"/>
        <end position="209"/>
    </location>
</feature>
<evidence type="ECO:0000313" key="4">
    <source>
        <dbReference type="Proteomes" id="UP001314229"/>
    </source>
</evidence>
<evidence type="ECO:0000256" key="1">
    <source>
        <dbReference type="SAM" id="Coils"/>
    </source>
</evidence>
<dbReference type="EMBL" id="CAWUFR010000644">
    <property type="protein sequence ID" value="CAK6980105.1"/>
    <property type="molecule type" value="Genomic_DNA"/>
</dbReference>
<keyword evidence="3" id="KW-0648">Protein biosynthesis</keyword>
<dbReference type="AlphaFoldDB" id="A0AAV1QA60"/>
<sequence>MAAGNASSLDSRVRSYTKSWVSEVSQKLEAHKMKLMMSTPHERAGIKSSIETLSTVLEQLQGKKEIEIYCRGAEEMREEIIALKKKLEETRIKHRDSANMLHVSNKIIKDLKLQLEVARVKQMQSTVEVERSMKHLRQQLKHVQCSSAAILSVQTAINKDLTSKLEQAKKQLQQPCQSAADDPKLQLHKSKEKGEKQPCSVQEDEAAGPHVEEKLREVRRDTNLCAKQETQIKVMEKVHETDRSVQSLSTDTPVLELQEKAPEKKKEEESKPDLHDEEQKVVRFTISQLKTFFNNSAGEAWEVHEAERSKQRVEISKLTAAVRCANEQLEVQRQESARVLQQKEQKWAQSLKEANRRRHWFLRAFPSAS</sequence>
<name>A0AAV1QA60_SCOSC</name>